<dbReference type="AlphaFoldDB" id="A0A0A9BQ89"/>
<name>A0A0A9BQ89_ARUDO</name>
<dbReference type="EMBL" id="GBRH01234510">
    <property type="protein sequence ID" value="JAD63385.1"/>
    <property type="molecule type" value="Transcribed_RNA"/>
</dbReference>
<organism evidence="1">
    <name type="scientific">Arundo donax</name>
    <name type="common">Giant reed</name>
    <name type="synonym">Donax arundinaceus</name>
    <dbReference type="NCBI Taxonomy" id="35708"/>
    <lineage>
        <taxon>Eukaryota</taxon>
        <taxon>Viridiplantae</taxon>
        <taxon>Streptophyta</taxon>
        <taxon>Embryophyta</taxon>
        <taxon>Tracheophyta</taxon>
        <taxon>Spermatophyta</taxon>
        <taxon>Magnoliopsida</taxon>
        <taxon>Liliopsida</taxon>
        <taxon>Poales</taxon>
        <taxon>Poaceae</taxon>
        <taxon>PACMAD clade</taxon>
        <taxon>Arundinoideae</taxon>
        <taxon>Arundineae</taxon>
        <taxon>Arundo</taxon>
    </lineage>
</organism>
<sequence length="93" mass="10401">MPECAMPLCQKNTFLQPFCREKNRISSATVSVQSAIGILVLQERSCVGNTNFAPVLPSQQTDLALDWRKAESLLERTDFRLHLGTCMTKKSSI</sequence>
<reference evidence="1" key="1">
    <citation type="submission" date="2014-09" db="EMBL/GenBank/DDBJ databases">
        <authorList>
            <person name="Magalhaes I.L.F."/>
            <person name="Oliveira U."/>
            <person name="Santos F.R."/>
            <person name="Vidigal T.H.D.A."/>
            <person name="Brescovit A.D."/>
            <person name="Santos A.J."/>
        </authorList>
    </citation>
    <scope>NUCLEOTIDE SEQUENCE</scope>
    <source>
        <tissue evidence="1">Shoot tissue taken approximately 20 cm above the soil surface</tissue>
    </source>
</reference>
<proteinExistence type="predicted"/>
<reference evidence="1" key="2">
    <citation type="journal article" date="2015" name="Data Brief">
        <title>Shoot transcriptome of the giant reed, Arundo donax.</title>
        <authorList>
            <person name="Barrero R.A."/>
            <person name="Guerrero F.D."/>
            <person name="Moolhuijzen P."/>
            <person name="Goolsby J.A."/>
            <person name="Tidwell J."/>
            <person name="Bellgard S.E."/>
            <person name="Bellgard M.I."/>
        </authorList>
    </citation>
    <scope>NUCLEOTIDE SEQUENCE</scope>
    <source>
        <tissue evidence="1">Shoot tissue taken approximately 20 cm above the soil surface</tissue>
    </source>
</reference>
<evidence type="ECO:0000313" key="1">
    <source>
        <dbReference type="EMBL" id="JAD63385.1"/>
    </source>
</evidence>
<accession>A0A0A9BQ89</accession>
<protein>
    <submittedName>
        <fullName evidence="1">Uncharacterized protein</fullName>
    </submittedName>
</protein>